<dbReference type="InParanoid" id="D8IB08"/>
<evidence type="ECO:0008006" key="3">
    <source>
        <dbReference type="Google" id="ProtNLM"/>
    </source>
</evidence>
<dbReference type="EMBL" id="CP002025">
    <property type="protein sequence ID" value="ADK30331.1"/>
    <property type="molecule type" value="Genomic_DNA"/>
</dbReference>
<sequence length="146" mass="16741">MFRSFLYMGDNSIKYSSPGNLISFEINKNYSISNFNVDESLLDKNQKELLEEMIVSSMNDAISKVKDLNVSDDNKNDNYKNPFNAFNMKDMDKAFADITKMTTIKYDENGKPIINISLDAINPDIISRVNDMINNNNNNDDDKDKN</sequence>
<dbReference type="InterPro" id="IPR004401">
    <property type="entry name" value="YbaB/EbfC"/>
</dbReference>
<dbReference type="SUPFAM" id="SSF82607">
    <property type="entry name" value="YbaB-like"/>
    <property type="match status" value="1"/>
</dbReference>
<evidence type="ECO:0000313" key="2">
    <source>
        <dbReference type="Proteomes" id="UP000000332"/>
    </source>
</evidence>
<dbReference type="STRING" id="759914.BP951000_0326"/>
<dbReference type="Gene3D" id="3.30.1310.10">
    <property type="entry name" value="Nucleoid-associated protein YbaB-like domain"/>
    <property type="match status" value="1"/>
</dbReference>
<dbReference type="Pfam" id="PF02575">
    <property type="entry name" value="YbaB_DNA_bd"/>
    <property type="match status" value="1"/>
</dbReference>
<dbReference type="AlphaFoldDB" id="D8IB08"/>
<dbReference type="eggNOG" id="COG0718">
    <property type="taxonomic scope" value="Bacteria"/>
</dbReference>
<name>D8IB08_BRAP9</name>
<protein>
    <recommendedName>
        <fullName evidence="3">Valyl-tRNA synthetase</fullName>
    </recommendedName>
</protein>
<accession>D8IB08</accession>
<dbReference type="HOGENOM" id="CLU_1841302_0_0_12"/>
<reference evidence="1 2" key="1">
    <citation type="journal article" date="2010" name="PLoS ONE">
        <title>The complete genome sequence of the pathogenic intestinal spirochete Brachyspira pilosicoli and comparison with other Brachyspira genomes.</title>
        <authorList>
            <person name="Wanchanthuek P."/>
            <person name="Bellgard M.I."/>
            <person name="La T."/>
            <person name="Ryan K."/>
            <person name="Moolhuijzen P."/>
            <person name="Chapman B."/>
            <person name="Black M."/>
            <person name="Schibeci D."/>
            <person name="Hunter A."/>
            <person name="Barrero R."/>
            <person name="Phillips N.D."/>
            <person name="Hampson D.J."/>
        </authorList>
    </citation>
    <scope>NUCLEOTIDE SEQUENCE [LARGE SCALE GENOMIC DNA]</scope>
    <source>
        <strain evidence="2">ATCC BAA-1826 / 95/1000</strain>
    </source>
</reference>
<keyword evidence="2" id="KW-1185">Reference proteome</keyword>
<evidence type="ECO:0000313" key="1">
    <source>
        <dbReference type="EMBL" id="ADK30331.1"/>
    </source>
</evidence>
<gene>
    <name evidence="1" type="ordered locus">BP951000_0326</name>
</gene>
<proteinExistence type="predicted"/>
<dbReference type="GO" id="GO:0003677">
    <property type="term" value="F:DNA binding"/>
    <property type="evidence" value="ECO:0007669"/>
    <property type="project" value="InterPro"/>
</dbReference>
<dbReference type="Proteomes" id="UP000000332">
    <property type="component" value="Chromosome"/>
</dbReference>
<dbReference type="KEGG" id="bpo:BP951000_0326"/>
<dbReference type="InterPro" id="IPR036894">
    <property type="entry name" value="YbaB-like_sf"/>
</dbReference>
<organism evidence="1 2">
    <name type="scientific">Brachyspira pilosicoli (strain ATCC BAA-1826 / 95/1000)</name>
    <dbReference type="NCBI Taxonomy" id="759914"/>
    <lineage>
        <taxon>Bacteria</taxon>
        <taxon>Pseudomonadati</taxon>
        <taxon>Spirochaetota</taxon>
        <taxon>Spirochaetia</taxon>
        <taxon>Brachyspirales</taxon>
        <taxon>Brachyspiraceae</taxon>
        <taxon>Brachyspira</taxon>
    </lineage>
</organism>